<gene>
    <name evidence="1" type="ORF">Q5Y73_03805</name>
</gene>
<evidence type="ECO:0000313" key="2">
    <source>
        <dbReference type="Proteomes" id="UP001231941"/>
    </source>
</evidence>
<name>A0ABT9IV67_9BACL</name>
<evidence type="ECO:0000313" key="1">
    <source>
        <dbReference type="EMBL" id="MDP5273217.1"/>
    </source>
</evidence>
<dbReference type="Proteomes" id="UP001231941">
    <property type="component" value="Unassembled WGS sequence"/>
</dbReference>
<proteinExistence type="predicted"/>
<sequence>MKNIDFYDFNKDEDSATINHLPDTCPLCQVGIEPIFIDAYQIYNEFLIHGSPIQVVLKCTQNLCGKIFIAHYGFCNDDLGNELWELEDIYPATTKKKVFEEEINEVSSEFSDIFNQALEAESHNLNHIAGMGYRKALEFLIKDYLINFKNEDRDKIEGKFLGKCISENITDQNVKEVAKRGVWLGNDETHYVRKWGNKDINDLKSLIEVTIYWISSEIKTQNILSEMNS</sequence>
<dbReference type="EMBL" id="JAVAMP010000001">
    <property type="protein sequence ID" value="MDP5273217.1"/>
    <property type="molecule type" value="Genomic_DNA"/>
</dbReference>
<evidence type="ECO:0008006" key="3">
    <source>
        <dbReference type="Google" id="ProtNLM"/>
    </source>
</evidence>
<dbReference type="RefSeq" id="WP_305990501.1">
    <property type="nucleotide sequence ID" value="NZ_JAVAMP010000001.1"/>
</dbReference>
<comment type="caution">
    <text evidence="1">The sequence shown here is derived from an EMBL/GenBank/DDBJ whole genome shotgun (WGS) entry which is preliminary data.</text>
</comment>
<keyword evidence="2" id="KW-1185">Reference proteome</keyword>
<reference evidence="1 2" key="1">
    <citation type="submission" date="2023-08" db="EMBL/GenBank/DDBJ databases">
        <authorList>
            <person name="Park J.-S."/>
        </authorList>
    </citation>
    <scope>NUCLEOTIDE SEQUENCE [LARGE SCALE GENOMIC DNA]</scope>
    <source>
        <strain evidence="1 2">2205SS18-9</strain>
    </source>
</reference>
<protein>
    <recommendedName>
        <fullName evidence="3">DUF4145 domain-containing protein</fullName>
    </recommendedName>
</protein>
<accession>A0ABT9IV67</accession>
<organism evidence="1 2">
    <name type="scientific">Chengkuizengella axinellae</name>
    <dbReference type="NCBI Taxonomy" id="3064388"/>
    <lineage>
        <taxon>Bacteria</taxon>
        <taxon>Bacillati</taxon>
        <taxon>Bacillota</taxon>
        <taxon>Bacilli</taxon>
        <taxon>Bacillales</taxon>
        <taxon>Paenibacillaceae</taxon>
        <taxon>Chengkuizengella</taxon>
    </lineage>
</organism>